<keyword evidence="9 11" id="KW-0408">Iron</keyword>
<dbReference type="GO" id="GO:0019448">
    <property type="term" value="P:L-cysteine catabolic process"/>
    <property type="evidence" value="ECO:0007669"/>
    <property type="project" value="TreeGrafter"/>
</dbReference>
<evidence type="ECO:0000256" key="11">
    <source>
        <dbReference type="PIRSR" id="PIRSR610300-51"/>
    </source>
</evidence>
<protein>
    <recommendedName>
        <fullName evidence="4 12">Cysteine dioxygenase</fullName>
        <ecNumber evidence="4 12">1.13.11.20</ecNumber>
    </recommendedName>
</protein>
<dbReference type="GO" id="GO:0008198">
    <property type="term" value="F:ferrous iron binding"/>
    <property type="evidence" value="ECO:0007669"/>
    <property type="project" value="UniProtKB-ARBA"/>
</dbReference>
<dbReference type="SUPFAM" id="SSF51182">
    <property type="entry name" value="RmlC-like cupins"/>
    <property type="match status" value="1"/>
</dbReference>
<evidence type="ECO:0000256" key="4">
    <source>
        <dbReference type="ARBA" id="ARBA00013133"/>
    </source>
</evidence>
<feature type="binding site" evidence="11">
    <location>
        <position position="169"/>
    </location>
    <ligand>
        <name>Fe cation</name>
        <dbReference type="ChEBI" id="CHEBI:24875"/>
        <note>catalytic</note>
    </ligand>
</feature>
<dbReference type="EMBL" id="LNIX01000004">
    <property type="protein sequence ID" value="OXA56310.1"/>
    <property type="molecule type" value="Genomic_DNA"/>
</dbReference>
<comment type="pathway">
    <text evidence="2 12">Organosulfur biosynthesis; taurine biosynthesis; hypotaurine from L-cysteine: step 1/2.</text>
</comment>
<dbReference type="InterPro" id="IPR014710">
    <property type="entry name" value="RmlC-like_jellyroll"/>
</dbReference>
<dbReference type="PANTHER" id="PTHR12918">
    <property type="entry name" value="CYSTEINE DIOXYGENASE"/>
    <property type="match status" value="1"/>
</dbReference>
<evidence type="ECO:0000256" key="10">
    <source>
        <dbReference type="PIRSR" id="PIRSR610300-50"/>
    </source>
</evidence>
<keyword evidence="15" id="KW-1185">Reference proteome</keyword>
<dbReference type="EC" id="1.13.11.20" evidence="4 12"/>
<gene>
    <name evidence="14" type="ORF">Fcan01_09045</name>
</gene>
<evidence type="ECO:0000313" key="15">
    <source>
        <dbReference type="Proteomes" id="UP000198287"/>
    </source>
</evidence>
<evidence type="ECO:0000313" key="14">
    <source>
        <dbReference type="EMBL" id="OXA56310.1"/>
    </source>
</evidence>
<dbReference type="InterPro" id="IPR011051">
    <property type="entry name" value="RmlC_Cupin_sf"/>
</dbReference>
<feature type="region of interest" description="Disordered" evidence="13">
    <location>
        <begin position="217"/>
        <end position="238"/>
    </location>
</feature>
<reference evidence="14 15" key="1">
    <citation type="submission" date="2015-12" db="EMBL/GenBank/DDBJ databases">
        <title>The genome of Folsomia candida.</title>
        <authorList>
            <person name="Faddeeva A."/>
            <person name="Derks M.F."/>
            <person name="Anvar Y."/>
            <person name="Smit S."/>
            <person name="Van Straalen N."/>
            <person name="Roelofs D."/>
        </authorList>
    </citation>
    <scope>NUCLEOTIDE SEQUENCE [LARGE SCALE GENOMIC DNA]</scope>
    <source>
        <strain evidence="14 15">VU population</strain>
        <tissue evidence="14">Whole body</tissue>
    </source>
</reference>
<comment type="similarity">
    <text evidence="3 12">Belongs to the cysteine dioxygenase family.</text>
</comment>
<comment type="catalytic activity">
    <reaction evidence="1 12">
        <text>L-cysteine + O2 = 3-sulfino-L-alanine + H(+)</text>
        <dbReference type="Rhea" id="RHEA:20441"/>
        <dbReference type="ChEBI" id="CHEBI:15378"/>
        <dbReference type="ChEBI" id="CHEBI:15379"/>
        <dbReference type="ChEBI" id="CHEBI:35235"/>
        <dbReference type="ChEBI" id="CHEBI:61085"/>
        <dbReference type="EC" id="1.13.11.20"/>
    </reaction>
</comment>
<dbReference type="GO" id="GO:0042412">
    <property type="term" value="P:taurine biosynthetic process"/>
    <property type="evidence" value="ECO:0007669"/>
    <property type="project" value="UniProtKB-UniRule"/>
</dbReference>
<dbReference type="Gene3D" id="2.60.120.10">
    <property type="entry name" value="Jelly Rolls"/>
    <property type="match status" value="1"/>
</dbReference>
<comment type="cofactor">
    <cofactor evidence="12">
        <name>Fe cation</name>
        <dbReference type="ChEBI" id="CHEBI:24875"/>
    </cofactor>
    <text evidence="12">Binds 1 Fe cation per subunit.</text>
</comment>
<name>A0A226EG55_FOLCA</name>
<dbReference type="OMA" id="YTENQVT"/>
<evidence type="ECO:0000256" key="7">
    <source>
        <dbReference type="ARBA" id="ARBA00022964"/>
    </source>
</evidence>
<dbReference type="GO" id="GO:0017172">
    <property type="term" value="F:cysteine dioxygenase activity"/>
    <property type="evidence" value="ECO:0007669"/>
    <property type="project" value="UniProtKB-UniRule"/>
</dbReference>
<evidence type="ECO:0000256" key="6">
    <source>
        <dbReference type="ARBA" id="ARBA00022784"/>
    </source>
</evidence>
<evidence type="ECO:0000256" key="8">
    <source>
        <dbReference type="ARBA" id="ARBA00023002"/>
    </source>
</evidence>
<accession>A0A226EG55</accession>
<evidence type="ECO:0000256" key="3">
    <source>
        <dbReference type="ARBA" id="ARBA00006622"/>
    </source>
</evidence>
<evidence type="ECO:0000256" key="13">
    <source>
        <dbReference type="SAM" id="MobiDB-lite"/>
    </source>
</evidence>
<comment type="caution">
    <text evidence="14">The sequence shown here is derived from an EMBL/GenBank/DDBJ whole genome shotgun (WGS) entry which is preliminary data.</text>
</comment>
<keyword evidence="8 12" id="KW-0560">Oxidoreductase</keyword>
<organism evidence="14 15">
    <name type="scientific">Folsomia candida</name>
    <name type="common">Springtail</name>
    <dbReference type="NCBI Taxonomy" id="158441"/>
    <lineage>
        <taxon>Eukaryota</taxon>
        <taxon>Metazoa</taxon>
        <taxon>Ecdysozoa</taxon>
        <taxon>Arthropoda</taxon>
        <taxon>Hexapoda</taxon>
        <taxon>Collembola</taxon>
        <taxon>Entomobryomorpha</taxon>
        <taxon>Isotomoidea</taxon>
        <taxon>Isotomidae</taxon>
        <taxon>Proisotominae</taxon>
        <taxon>Folsomia</taxon>
    </lineage>
</organism>
<proteinExistence type="inferred from homology"/>
<dbReference type="Proteomes" id="UP000198287">
    <property type="component" value="Unassembled WGS sequence"/>
</dbReference>
<feature type="binding site" evidence="11">
    <location>
        <position position="109"/>
    </location>
    <ligand>
        <name>Fe cation</name>
        <dbReference type="ChEBI" id="CHEBI:24875"/>
        <note>catalytic</note>
    </ligand>
</feature>
<keyword evidence="6 10" id="KW-0883">Thioether bond</keyword>
<dbReference type="Pfam" id="PF05995">
    <property type="entry name" value="CDO_I"/>
    <property type="match status" value="1"/>
</dbReference>
<evidence type="ECO:0000256" key="5">
    <source>
        <dbReference type="ARBA" id="ARBA00022723"/>
    </source>
</evidence>
<feature type="binding site" evidence="11">
    <location>
        <position position="107"/>
    </location>
    <ligand>
        <name>Fe cation</name>
        <dbReference type="ChEBI" id="CHEBI:24875"/>
        <note>catalytic</note>
    </ligand>
</feature>
<dbReference type="STRING" id="158441.A0A226EG55"/>
<evidence type="ECO:0000256" key="9">
    <source>
        <dbReference type="ARBA" id="ARBA00023004"/>
    </source>
</evidence>
<dbReference type="UniPathway" id="UPA00012">
    <property type="reaction ID" value="UER00537"/>
</dbReference>
<evidence type="ECO:0000256" key="1">
    <source>
        <dbReference type="ARBA" id="ARBA00000629"/>
    </source>
</evidence>
<evidence type="ECO:0000256" key="2">
    <source>
        <dbReference type="ARBA" id="ARBA00004759"/>
    </source>
</evidence>
<dbReference type="InterPro" id="IPR010300">
    <property type="entry name" value="CDO_1"/>
</dbReference>
<dbReference type="CDD" id="cd10548">
    <property type="entry name" value="cupin_CDO"/>
    <property type="match status" value="1"/>
</dbReference>
<sequence length="238" mass="26478">MATLTPAAREIPSFPAPSYGTKGYLPPASISSLDELIAHLRDIFASPEVDIDLVQAVLRSYKSNPADWKKFAKFDEYRYTRNLVDEGNGKYNLMLLCWGEGHGSPIHDHADAHCFMKILQGGLSEVRFEWPEKPEGQVDEDENHSMKETSRCDLSLNGVCYMSDALGLHRVENPSHTQPAVSLHLYSPPFSACSMFDQRTGHETKCKVTFWSKYGEKVNNTSSPPPQPSNGVVSLSAD</sequence>
<dbReference type="OrthoDB" id="543511at2759"/>
<dbReference type="FunFam" id="2.60.120.10:FF:000045">
    <property type="entry name" value="Cysteine dioxygenase 1"/>
    <property type="match status" value="1"/>
</dbReference>
<dbReference type="AlphaFoldDB" id="A0A226EG55"/>
<evidence type="ECO:0000256" key="12">
    <source>
        <dbReference type="RuleBase" id="RU366010"/>
    </source>
</evidence>
<feature type="cross-link" description="3'-(S-cysteinyl)-tyrosine (Cys-Tyr)" evidence="10">
    <location>
        <begin position="114"/>
        <end position="186"/>
    </location>
</feature>
<dbReference type="PANTHER" id="PTHR12918:SF1">
    <property type="entry name" value="CYSTEINE DIOXYGENASE TYPE 1"/>
    <property type="match status" value="1"/>
</dbReference>
<keyword evidence="7 12" id="KW-0223">Dioxygenase</keyword>
<keyword evidence="5 11" id="KW-0479">Metal-binding</keyword>